<dbReference type="InterPro" id="IPR020006">
    <property type="entry name" value="FlhF"/>
</dbReference>
<dbReference type="AlphaFoldDB" id="A0A6A8DH98"/>
<evidence type="ECO:0000256" key="3">
    <source>
        <dbReference type="ARBA" id="ARBA00014919"/>
    </source>
</evidence>
<sequence>MKVKKFVAPTMPELMTKIRKELGADAVILNSKVVYQGGFLGFFKKKKIEVIAALDPQPIKPKKEAPRPSENKIKTEKFHLKSDEEKASNHVLDEIKDLKKWIQKNSVLQQPSFSATNQYLFDLLVEQEIKVEIAEEIISQIKENADDIDEVDILKSKKLVITELEKRLSKENFGGIRYDKKFVHLVGPTGVGKTTTIAKIAANSVLKDNKKVAFVTTDTYRIAAIDQLKTYSKILDIPLEIAYTLEDYDKARQKFKDYDLVLVDTAGRNFRDEKYINELGKIVDLNFDIDTYLVLSLTTRASDLEDIFAQFKNIPIKQLIFTKKDETNKYGPILNLCLTNDIGVAYITDGQDVPDDIKESSINTICKMIVGEFDE</sequence>
<dbReference type="InterPro" id="IPR027417">
    <property type="entry name" value="P-loop_NTPase"/>
</dbReference>
<organism evidence="16 17">
    <name type="scientific">Aquibacillus halophilus</name>
    <dbReference type="NCBI Taxonomy" id="930132"/>
    <lineage>
        <taxon>Bacteria</taxon>
        <taxon>Bacillati</taxon>
        <taxon>Bacillota</taxon>
        <taxon>Bacilli</taxon>
        <taxon>Bacillales</taxon>
        <taxon>Bacillaceae</taxon>
        <taxon>Aquibacillus</taxon>
    </lineage>
</organism>
<dbReference type="GO" id="GO:0015031">
    <property type="term" value="P:protein transport"/>
    <property type="evidence" value="ECO:0007669"/>
    <property type="project" value="UniProtKB-KW"/>
</dbReference>
<dbReference type="GO" id="GO:0005886">
    <property type="term" value="C:plasma membrane"/>
    <property type="evidence" value="ECO:0007669"/>
    <property type="project" value="UniProtKB-SubCell"/>
</dbReference>
<keyword evidence="8" id="KW-0653">Protein transport</keyword>
<evidence type="ECO:0000313" key="16">
    <source>
        <dbReference type="EMBL" id="MRH42277.1"/>
    </source>
</evidence>
<feature type="domain" description="AAA+ ATPase" evidence="14">
    <location>
        <begin position="179"/>
        <end position="348"/>
    </location>
</feature>
<feature type="domain" description="SRP54-type proteins GTP-binding" evidence="15">
    <location>
        <begin position="180"/>
        <end position="371"/>
    </location>
</feature>
<dbReference type="GO" id="GO:0005047">
    <property type="term" value="F:signal recognition particle binding"/>
    <property type="evidence" value="ECO:0007669"/>
    <property type="project" value="TreeGrafter"/>
</dbReference>
<keyword evidence="7" id="KW-1005">Bacterial flagellum biogenesis</keyword>
<name>A0A6A8DH98_9BACI</name>
<dbReference type="Gene3D" id="1.20.120.1380">
    <property type="entry name" value="Flagellar FlhF biosynthesis protein, N domain"/>
    <property type="match status" value="1"/>
</dbReference>
<keyword evidence="6" id="KW-0547">Nucleotide-binding</keyword>
<evidence type="ECO:0000313" key="17">
    <source>
        <dbReference type="Proteomes" id="UP000799092"/>
    </source>
</evidence>
<dbReference type="GO" id="GO:0006614">
    <property type="term" value="P:SRP-dependent cotranslational protein targeting to membrane"/>
    <property type="evidence" value="ECO:0007669"/>
    <property type="project" value="UniProtKB-UniRule"/>
</dbReference>
<dbReference type="NCBIfam" id="TIGR03499">
    <property type="entry name" value="FlhF"/>
    <property type="match status" value="1"/>
</dbReference>
<evidence type="ECO:0000256" key="5">
    <source>
        <dbReference type="ARBA" id="ARBA00022475"/>
    </source>
</evidence>
<evidence type="ECO:0000259" key="14">
    <source>
        <dbReference type="SMART" id="SM00382"/>
    </source>
</evidence>
<comment type="similarity">
    <text evidence="2">Belongs to the GTP-binding SRP family.</text>
</comment>
<dbReference type="InterPro" id="IPR003593">
    <property type="entry name" value="AAA+_ATPase"/>
</dbReference>
<accession>A0A6A8DH98</accession>
<dbReference type="PANTHER" id="PTHR43134:SF3">
    <property type="entry name" value="FLAGELLAR BIOSYNTHESIS PROTEIN FLHF"/>
    <property type="match status" value="1"/>
</dbReference>
<dbReference type="GO" id="GO:0044781">
    <property type="term" value="P:bacterial-type flagellum organization"/>
    <property type="evidence" value="ECO:0007669"/>
    <property type="project" value="UniProtKB-UniRule"/>
</dbReference>
<dbReference type="Pfam" id="PF00448">
    <property type="entry name" value="SRP54"/>
    <property type="match status" value="1"/>
</dbReference>
<dbReference type="SUPFAM" id="SSF52540">
    <property type="entry name" value="P-loop containing nucleoside triphosphate hydrolases"/>
    <property type="match status" value="1"/>
</dbReference>
<evidence type="ECO:0000256" key="7">
    <source>
        <dbReference type="ARBA" id="ARBA00022795"/>
    </source>
</evidence>
<dbReference type="Gene3D" id="3.40.50.300">
    <property type="entry name" value="P-loop containing nucleotide triphosphate hydrolases"/>
    <property type="match status" value="1"/>
</dbReference>
<dbReference type="Proteomes" id="UP000799092">
    <property type="component" value="Unassembled WGS sequence"/>
</dbReference>
<dbReference type="FunFam" id="3.40.50.300:FF:000695">
    <property type="entry name" value="Flagellar biosynthesis regulator FlhF"/>
    <property type="match status" value="1"/>
</dbReference>
<dbReference type="InterPro" id="IPR047040">
    <property type="entry name" value="FlhF__GTPase_dom"/>
</dbReference>
<evidence type="ECO:0000256" key="2">
    <source>
        <dbReference type="ARBA" id="ARBA00008531"/>
    </source>
</evidence>
<keyword evidence="11" id="KW-1006">Bacterial flagellum protein export</keyword>
<evidence type="ECO:0000256" key="4">
    <source>
        <dbReference type="ARBA" id="ARBA00022448"/>
    </source>
</evidence>
<evidence type="ECO:0000256" key="11">
    <source>
        <dbReference type="ARBA" id="ARBA00023225"/>
    </source>
</evidence>
<gene>
    <name evidence="16" type="primary">flhF</name>
    <name evidence="16" type="ORF">GH741_06235</name>
</gene>
<keyword evidence="9" id="KW-0342">GTP-binding</keyword>
<dbReference type="InterPro" id="IPR000897">
    <property type="entry name" value="SRP54_GTPase_dom"/>
</dbReference>
<dbReference type="PANTHER" id="PTHR43134">
    <property type="entry name" value="SIGNAL RECOGNITION PARTICLE RECEPTOR SUBUNIT ALPHA"/>
    <property type="match status" value="1"/>
</dbReference>
<keyword evidence="17" id="KW-1185">Reference proteome</keyword>
<evidence type="ECO:0000256" key="13">
    <source>
        <dbReference type="NCBIfam" id="TIGR03499"/>
    </source>
</evidence>
<dbReference type="RefSeq" id="WP_153735922.1">
    <property type="nucleotide sequence ID" value="NZ_WJNG01000004.1"/>
</dbReference>
<evidence type="ECO:0000256" key="12">
    <source>
        <dbReference type="ARBA" id="ARBA00025337"/>
    </source>
</evidence>
<keyword evidence="16" id="KW-0969">Cilium</keyword>
<comment type="subcellular location">
    <subcellularLocation>
        <location evidence="1">Cell membrane</location>
        <topology evidence="1">Peripheral membrane protein</topology>
        <orientation evidence="1">Cytoplasmic side</orientation>
    </subcellularLocation>
</comment>
<dbReference type="EMBL" id="WJNG01000004">
    <property type="protein sequence ID" value="MRH42277.1"/>
    <property type="molecule type" value="Genomic_DNA"/>
</dbReference>
<dbReference type="GO" id="GO:0003924">
    <property type="term" value="F:GTPase activity"/>
    <property type="evidence" value="ECO:0007669"/>
    <property type="project" value="UniProtKB-UniRule"/>
</dbReference>
<dbReference type="GO" id="GO:0005525">
    <property type="term" value="F:GTP binding"/>
    <property type="evidence" value="ECO:0007669"/>
    <property type="project" value="UniProtKB-UniRule"/>
</dbReference>
<dbReference type="CDD" id="cd17873">
    <property type="entry name" value="FlhF"/>
    <property type="match status" value="1"/>
</dbReference>
<dbReference type="SMART" id="SM00382">
    <property type="entry name" value="AAA"/>
    <property type="match status" value="1"/>
</dbReference>
<keyword evidence="4" id="KW-0813">Transport</keyword>
<keyword evidence="16" id="KW-0282">Flagellum</keyword>
<comment type="function">
    <text evidence="12">Necessary for flagellar biosynthesis. May be involved in translocation of the flagellum.</text>
</comment>
<dbReference type="SMART" id="SM00962">
    <property type="entry name" value="SRP54"/>
    <property type="match status" value="1"/>
</dbReference>
<keyword evidence="16" id="KW-0966">Cell projection</keyword>
<keyword evidence="10" id="KW-0472">Membrane</keyword>
<evidence type="ECO:0000259" key="15">
    <source>
        <dbReference type="SMART" id="SM00962"/>
    </source>
</evidence>
<dbReference type="OrthoDB" id="9778554at2"/>
<keyword evidence="5" id="KW-1003">Cell membrane</keyword>
<comment type="caution">
    <text evidence="16">The sequence shown here is derived from an EMBL/GenBank/DDBJ whole genome shotgun (WGS) entry which is preliminary data.</text>
</comment>
<evidence type="ECO:0000256" key="9">
    <source>
        <dbReference type="ARBA" id="ARBA00023134"/>
    </source>
</evidence>
<reference evidence="16" key="1">
    <citation type="submission" date="2019-11" db="EMBL/GenBank/DDBJ databases">
        <authorList>
            <person name="Li J."/>
        </authorList>
    </citation>
    <scope>NUCLEOTIDE SEQUENCE</scope>
    <source>
        <strain evidence="16">B6B</strain>
    </source>
</reference>
<protein>
    <recommendedName>
        <fullName evidence="3 13">Flagellar biosynthesis protein FlhF</fullName>
    </recommendedName>
</protein>
<evidence type="ECO:0000256" key="8">
    <source>
        <dbReference type="ARBA" id="ARBA00022927"/>
    </source>
</evidence>
<proteinExistence type="inferred from homology"/>
<evidence type="ECO:0000256" key="1">
    <source>
        <dbReference type="ARBA" id="ARBA00004413"/>
    </source>
</evidence>
<evidence type="ECO:0000256" key="6">
    <source>
        <dbReference type="ARBA" id="ARBA00022741"/>
    </source>
</evidence>
<evidence type="ECO:0000256" key="10">
    <source>
        <dbReference type="ARBA" id="ARBA00023136"/>
    </source>
</evidence>